<sequence length="169" mass="19076">MGAVSSQICNPFAAKKRYVVLMSGLSGAGKTSIQCRMKFGQFPEKICSYVSCIMEEIEFDAFGMTLIDIGASEKWRAQHVKQRHDAKILIYVVDCTDADRMEESRSELHQHLSEETMKGVKLLVLVSKREIPNGISDEMIIDRLKLRSIEDREWHMISTSAKTGMGISD</sequence>
<keyword evidence="2 3" id="KW-0342">GTP-binding</keyword>
<comment type="caution">
    <text evidence="5">The sequence shown here is derived from an EMBL/GenBank/DDBJ whole genome shotgun (WGS) entry which is preliminary data.</text>
</comment>
<dbReference type="InterPro" id="IPR024156">
    <property type="entry name" value="Small_GTPase_ARF"/>
</dbReference>
<keyword evidence="6" id="KW-1185">Reference proteome</keyword>
<dbReference type="PROSITE" id="PS51417">
    <property type="entry name" value="ARF"/>
    <property type="match status" value="1"/>
</dbReference>
<accession>A0AAN4ZJ23</accession>
<dbReference type="GO" id="GO:0003924">
    <property type="term" value="F:GTPase activity"/>
    <property type="evidence" value="ECO:0007669"/>
    <property type="project" value="InterPro"/>
</dbReference>
<dbReference type="InterPro" id="IPR006689">
    <property type="entry name" value="Small_GTPase_ARF/SAR"/>
</dbReference>
<dbReference type="InterPro" id="IPR027417">
    <property type="entry name" value="P-loop_NTPase"/>
</dbReference>
<organism evidence="5 6">
    <name type="scientific">Pristionchus mayeri</name>
    <dbReference type="NCBI Taxonomy" id="1317129"/>
    <lineage>
        <taxon>Eukaryota</taxon>
        <taxon>Metazoa</taxon>
        <taxon>Ecdysozoa</taxon>
        <taxon>Nematoda</taxon>
        <taxon>Chromadorea</taxon>
        <taxon>Rhabditida</taxon>
        <taxon>Rhabditina</taxon>
        <taxon>Diplogasteromorpha</taxon>
        <taxon>Diplogasteroidea</taxon>
        <taxon>Neodiplogasteridae</taxon>
        <taxon>Pristionchus</taxon>
    </lineage>
</organism>
<evidence type="ECO:0000256" key="2">
    <source>
        <dbReference type="ARBA" id="ARBA00023134"/>
    </source>
</evidence>
<evidence type="ECO:0000313" key="6">
    <source>
        <dbReference type="Proteomes" id="UP001328107"/>
    </source>
</evidence>
<dbReference type="Proteomes" id="UP001328107">
    <property type="component" value="Unassembled WGS sequence"/>
</dbReference>
<dbReference type="PANTHER" id="PTHR11711">
    <property type="entry name" value="ADP RIBOSYLATION FACTOR-RELATED"/>
    <property type="match status" value="1"/>
</dbReference>
<keyword evidence="4" id="KW-0479">Metal-binding</keyword>
<protein>
    <recommendedName>
        <fullName evidence="7">ADP ribosylation factor</fullName>
    </recommendedName>
</protein>
<dbReference type="Gene3D" id="3.40.50.300">
    <property type="entry name" value="P-loop containing nucleotide triphosphate hydrolases"/>
    <property type="match status" value="1"/>
</dbReference>
<feature type="non-terminal residue" evidence="5">
    <location>
        <position position="169"/>
    </location>
</feature>
<evidence type="ECO:0008006" key="7">
    <source>
        <dbReference type="Google" id="ProtNLM"/>
    </source>
</evidence>
<feature type="binding site" evidence="3">
    <location>
        <begin position="24"/>
        <end position="31"/>
    </location>
    <ligand>
        <name>GTP</name>
        <dbReference type="ChEBI" id="CHEBI:37565"/>
    </ligand>
</feature>
<dbReference type="GO" id="GO:0005525">
    <property type="term" value="F:GTP binding"/>
    <property type="evidence" value="ECO:0007669"/>
    <property type="project" value="UniProtKB-KW"/>
</dbReference>
<name>A0AAN4ZJ23_9BILA</name>
<dbReference type="Pfam" id="PF00025">
    <property type="entry name" value="Arf"/>
    <property type="match status" value="1"/>
</dbReference>
<evidence type="ECO:0000256" key="3">
    <source>
        <dbReference type="PIRSR" id="PIRSR606689-1"/>
    </source>
</evidence>
<dbReference type="SMART" id="SM00177">
    <property type="entry name" value="ARF"/>
    <property type="match status" value="1"/>
</dbReference>
<proteinExistence type="predicted"/>
<feature type="binding site" evidence="4">
    <location>
        <position position="31"/>
    </location>
    <ligand>
        <name>Mg(2+)</name>
        <dbReference type="ChEBI" id="CHEBI:18420"/>
    </ligand>
</feature>
<evidence type="ECO:0000313" key="5">
    <source>
        <dbReference type="EMBL" id="GMR40764.1"/>
    </source>
</evidence>
<dbReference type="AlphaFoldDB" id="A0AAN4ZJ23"/>
<reference evidence="6" key="1">
    <citation type="submission" date="2022-10" db="EMBL/GenBank/DDBJ databases">
        <title>Genome assembly of Pristionchus species.</title>
        <authorList>
            <person name="Yoshida K."/>
            <person name="Sommer R.J."/>
        </authorList>
    </citation>
    <scope>NUCLEOTIDE SEQUENCE [LARGE SCALE GENOMIC DNA]</scope>
    <source>
        <strain evidence="6">RS5460</strain>
    </source>
</reference>
<keyword evidence="1 3" id="KW-0547">Nucleotide-binding</keyword>
<evidence type="ECO:0000256" key="1">
    <source>
        <dbReference type="ARBA" id="ARBA00022741"/>
    </source>
</evidence>
<dbReference type="EMBL" id="BTRK01000003">
    <property type="protein sequence ID" value="GMR40764.1"/>
    <property type="molecule type" value="Genomic_DNA"/>
</dbReference>
<evidence type="ECO:0000256" key="4">
    <source>
        <dbReference type="PIRSR" id="PIRSR606689-2"/>
    </source>
</evidence>
<dbReference type="SUPFAM" id="SSF52540">
    <property type="entry name" value="P-loop containing nucleoside triphosphate hydrolases"/>
    <property type="match status" value="1"/>
</dbReference>
<keyword evidence="4" id="KW-0460">Magnesium</keyword>
<gene>
    <name evidence="5" type="ORF">PMAYCL1PPCAC_10959</name>
</gene>
<dbReference type="GO" id="GO:0046872">
    <property type="term" value="F:metal ion binding"/>
    <property type="evidence" value="ECO:0007669"/>
    <property type="project" value="UniProtKB-KW"/>
</dbReference>